<name>A0ABN8M6F5_9CNID</name>
<evidence type="ECO:0000256" key="3">
    <source>
        <dbReference type="ARBA" id="ARBA00019141"/>
    </source>
</evidence>
<reference evidence="12 13" key="1">
    <citation type="submission" date="2022-05" db="EMBL/GenBank/DDBJ databases">
        <authorList>
            <consortium name="Genoscope - CEA"/>
            <person name="William W."/>
        </authorList>
    </citation>
    <scope>NUCLEOTIDE SEQUENCE [LARGE SCALE GENOMIC DNA]</scope>
</reference>
<proteinExistence type="inferred from homology"/>
<evidence type="ECO:0000256" key="10">
    <source>
        <dbReference type="SAM" id="MobiDB-lite"/>
    </source>
</evidence>
<dbReference type="SMART" id="SM00401">
    <property type="entry name" value="ZnF_GATA"/>
    <property type="match status" value="1"/>
</dbReference>
<sequence>MQDKMAAPNKVTDTRTELAELIKKRAEIAESLANLERQIYAFEGSYLEDTQLYGNIIRGWDRLLTNKTTNTKVERRNRKFKDAERLFSKSSITSHAAIAAGGGLTEPLPEKKEPTHSDQIHHQHGHIGRVHKGSHKKRKHKRHRFKKETLIRREGKLSASRRALHSCAPHCCNLIGSELPGAELKLVWLHVGLQFSPIFYTNSSSARNMASFFKKHMIYPSNGVPKSMADLRRYEGFFPNMNGTTYDPISLMDEEKNRDREESRFSSDSTSASHDEDIFSSTPFTFSSGDDSTGSSQASNDVFHEGKILLLQTPKKELTKRVSPRKPLKPMKSVNHCDPSFKGVTFHMKTKLKKGKRGLKTRSEAQLVIDCCFTSKKKRRCSNLDFESCKTSRRRLASPGLNPTVFKLQSSPESLFNDRSPSDMDLGMMTPIQVEKECASCGTFKTPLWRDAEDGTHLCNACGIRYKKYRIRCVRCWYIPKKEEKALPCCTSCGHTYKISLGRKGTPFSSSE</sequence>
<evidence type="ECO:0000256" key="1">
    <source>
        <dbReference type="ARBA" id="ARBA00004123"/>
    </source>
</evidence>
<organism evidence="12 13">
    <name type="scientific">Porites evermanni</name>
    <dbReference type="NCBI Taxonomy" id="104178"/>
    <lineage>
        <taxon>Eukaryota</taxon>
        <taxon>Metazoa</taxon>
        <taxon>Cnidaria</taxon>
        <taxon>Anthozoa</taxon>
        <taxon>Hexacorallia</taxon>
        <taxon>Scleractinia</taxon>
        <taxon>Fungiina</taxon>
        <taxon>Poritidae</taxon>
        <taxon>Porites</taxon>
    </lineage>
</organism>
<keyword evidence="13" id="KW-1185">Reference proteome</keyword>
<dbReference type="Pfam" id="PF00320">
    <property type="entry name" value="GATA"/>
    <property type="match status" value="1"/>
</dbReference>
<dbReference type="InterPro" id="IPR015418">
    <property type="entry name" value="Eaf6"/>
</dbReference>
<keyword evidence="8" id="KW-0539">Nucleus</keyword>
<feature type="region of interest" description="Disordered" evidence="10">
    <location>
        <begin position="104"/>
        <end position="144"/>
    </location>
</feature>
<feature type="domain" description="GATA-type" evidence="11">
    <location>
        <begin position="436"/>
        <end position="467"/>
    </location>
</feature>
<accession>A0ABN8M6F5</accession>
<keyword evidence="9" id="KW-0862">Zinc</keyword>
<keyword evidence="9" id="KW-0863">Zinc-finger</keyword>
<dbReference type="Gene3D" id="3.30.50.10">
    <property type="entry name" value="Erythroid Transcription Factor GATA-1, subunit A"/>
    <property type="match status" value="1"/>
</dbReference>
<keyword evidence="9" id="KW-0479">Metal-binding</keyword>
<dbReference type="InterPro" id="IPR053116">
    <property type="entry name" value="GATA-type_Znf_Regulator"/>
</dbReference>
<feature type="compositionally biased region" description="Basic and acidic residues" evidence="10">
    <location>
        <begin position="108"/>
        <end position="121"/>
    </location>
</feature>
<dbReference type="PROSITE" id="PS50114">
    <property type="entry name" value="GATA_ZN_FINGER_2"/>
    <property type="match status" value="1"/>
</dbReference>
<evidence type="ECO:0000313" key="13">
    <source>
        <dbReference type="Proteomes" id="UP001159427"/>
    </source>
</evidence>
<dbReference type="InterPro" id="IPR013088">
    <property type="entry name" value="Znf_NHR/GATA"/>
</dbReference>
<evidence type="ECO:0000256" key="6">
    <source>
        <dbReference type="ARBA" id="ARBA00023054"/>
    </source>
</evidence>
<evidence type="ECO:0000259" key="11">
    <source>
        <dbReference type="PROSITE" id="PS50114"/>
    </source>
</evidence>
<keyword evidence="7" id="KW-0804">Transcription</keyword>
<keyword evidence="6" id="KW-0175">Coiled coil</keyword>
<keyword evidence="5" id="KW-0805">Transcription regulation</keyword>
<evidence type="ECO:0000256" key="9">
    <source>
        <dbReference type="PROSITE-ProRule" id="PRU00094"/>
    </source>
</evidence>
<feature type="region of interest" description="Disordered" evidence="10">
    <location>
        <begin position="255"/>
        <end position="278"/>
    </location>
</feature>
<dbReference type="Pfam" id="PF09340">
    <property type="entry name" value="NuA4"/>
    <property type="match status" value="1"/>
</dbReference>
<dbReference type="CDD" id="cd00202">
    <property type="entry name" value="ZnF_GATA"/>
    <property type="match status" value="1"/>
</dbReference>
<gene>
    <name evidence="12" type="ORF">PEVE_00020570</name>
</gene>
<feature type="compositionally biased region" description="Basic residues" evidence="10">
    <location>
        <begin position="122"/>
        <end position="144"/>
    </location>
</feature>
<dbReference type="PANTHER" id="PTHR47341">
    <property type="entry name" value="GATA-TYPE ZINC FINGER PROTEIN 1"/>
    <property type="match status" value="1"/>
</dbReference>
<dbReference type="InterPro" id="IPR000679">
    <property type="entry name" value="Znf_GATA"/>
</dbReference>
<evidence type="ECO:0000256" key="7">
    <source>
        <dbReference type="ARBA" id="ARBA00023163"/>
    </source>
</evidence>
<evidence type="ECO:0000256" key="2">
    <source>
        <dbReference type="ARBA" id="ARBA00010916"/>
    </source>
</evidence>
<dbReference type="SUPFAM" id="SSF57716">
    <property type="entry name" value="Glucocorticoid receptor-like (DNA-binding domain)"/>
    <property type="match status" value="1"/>
</dbReference>
<protein>
    <recommendedName>
        <fullName evidence="3">Chromatin modification-related protein MEAF6</fullName>
    </recommendedName>
</protein>
<dbReference type="PRINTS" id="PR00619">
    <property type="entry name" value="GATAZNFINGER"/>
</dbReference>
<evidence type="ECO:0000256" key="8">
    <source>
        <dbReference type="ARBA" id="ARBA00023242"/>
    </source>
</evidence>
<dbReference type="PANTHER" id="PTHR47341:SF1">
    <property type="entry name" value="GATA-TYPE ZINC FINGER PROTEIN 1"/>
    <property type="match status" value="1"/>
</dbReference>
<comment type="similarity">
    <text evidence="2">Belongs to the EAF6 family.</text>
</comment>
<dbReference type="EMBL" id="CALNXI010000276">
    <property type="protein sequence ID" value="CAH3023811.1"/>
    <property type="molecule type" value="Genomic_DNA"/>
</dbReference>
<comment type="subcellular location">
    <subcellularLocation>
        <location evidence="1">Nucleus</location>
    </subcellularLocation>
</comment>
<feature type="compositionally biased region" description="Basic and acidic residues" evidence="10">
    <location>
        <begin position="255"/>
        <end position="265"/>
    </location>
</feature>
<evidence type="ECO:0000256" key="5">
    <source>
        <dbReference type="ARBA" id="ARBA00023015"/>
    </source>
</evidence>
<evidence type="ECO:0000256" key="4">
    <source>
        <dbReference type="ARBA" id="ARBA00022853"/>
    </source>
</evidence>
<dbReference type="Proteomes" id="UP001159427">
    <property type="component" value="Unassembled WGS sequence"/>
</dbReference>
<evidence type="ECO:0000313" key="12">
    <source>
        <dbReference type="EMBL" id="CAH3023811.1"/>
    </source>
</evidence>
<comment type="caution">
    <text evidence="12">The sequence shown here is derived from an EMBL/GenBank/DDBJ whole genome shotgun (WGS) entry which is preliminary data.</text>
</comment>
<keyword evidence="4" id="KW-0156">Chromatin regulator</keyword>